<comment type="caution">
    <text evidence="1">The sequence shown here is derived from an EMBL/GenBank/DDBJ whole genome shotgun (WGS) entry which is preliminary data.</text>
</comment>
<reference evidence="1 2" key="1">
    <citation type="submission" date="2022-06" db="EMBL/GenBank/DDBJ databases">
        <title>Isolation of gut microbiota from human fecal samples.</title>
        <authorList>
            <person name="Pamer E.G."/>
            <person name="Barat B."/>
            <person name="Waligurski E."/>
            <person name="Medina S."/>
            <person name="Paddock L."/>
            <person name="Mostad J."/>
        </authorList>
    </citation>
    <scope>NUCLEOTIDE SEQUENCE [LARGE SCALE GENOMIC DNA]</scope>
    <source>
        <strain evidence="1 2">SL.3.17</strain>
    </source>
</reference>
<dbReference type="EMBL" id="JANFXK010000010">
    <property type="protein sequence ID" value="MCQ4637140.1"/>
    <property type="molecule type" value="Genomic_DNA"/>
</dbReference>
<evidence type="ECO:0008006" key="3">
    <source>
        <dbReference type="Google" id="ProtNLM"/>
    </source>
</evidence>
<protein>
    <recommendedName>
        <fullName evidence="3">Phage protein</fullName>
    </recommendedName>
</protein>
<name>A0ABT1RPN7_9FIRM</name>
<evidence type="ECO:0000313" key="2">
    <source>
        <dbReference type="Proteomes" id="UP001524502"/>
    </source>
</evidence>
<organism evidence="1 2">
    <name type="scientific">Anaerovorax odorimutans</name>
    <dbReference type="NCBI Taxonomy" id="109327"/>
    <lineage>
        <taxon>Bacteria</taxon>
        <taxon>Bacillati</taxon>
        <taxon>Bacillota</taxon>
        <taxon>Clostridia</taxon>
        <taxon>Peptostreptococcales</taxon>
        <taxon>Anaerovoracaceae</taxon>
        <taxon>Anaerovorax</taxon>
    </lineage>
</organism>
<accession>A0ABT1RPN7</accession>
<proteinExistence type="predicted"/>
<sequence>MTKKKETAQIAPAYTKQQILSAQKYSNRRDLLEAILKDQKYTIEQVDAEIERFKKGMVR</sequence>
<gene>
    <name evidence="1" type="ORF">NE619_10420</name>
</gene>
<evidence type="ECO:0000313" key="1">
    <source>
        <dbReference type="EMBL" id="MCQ4637140.1"/>
    </source>
</evidence>
<dbReference type="Proteomes" id="UP001524502">
    <property type="component" value="Unassembled WGS sequence"/>
</dbReference>
<keyword evidence="2" id="KW-1185">Reference proteome</keyword>
<dbReference type="RefSeq" id="WP_256132332.1">
    <property type="nucleotide sequence ID" value="NZ_JANFXK010000010.1"/>
</dbReference>